<keyword evidence="5" id="KW-0539">Nucleus</keyword>
<evidence type="ECO:0000256" key="2">
    <source>
        <dbReference type="ARBA" id="ARBA00009788"/>
    </source>
</evidence>
<evidence type="ECO:0000313" key="8">
    <source>
        <dbReference type="EMBL" id="WWC86134.1"/>
    </source>
</evidence>
<feature type="compositionally biased region" description="Basic and acidic residues" evidence="6">
    <location>
        <begin position="118"/>
        <end position="138"/>
    </location>
</feature>
<keyword evidence="4" id="KW-0804">Transcription</keyword>
<evidence type="ECO:0000256" key="4">
    <source>
        <dbReference type="ARBA" id="ARBA00023163"/>
    </source>
</evidence>
<name>A0AAX4JMM0_9TREE</name>
<dbReference type="Gene3D" id="1.10.20.10">
    <property type="entry name" value="Histone, subunit A"/>
    <property type="match status" value="1"/>
</dbReference>
<dbReference type="RefSeq" id="XP_066072897.1">
    <property type="nucleotide sequence ID" value="XM_066216800.1"/>
</dbReference>
<dbReference type="Pfam" id="PF04719">
    <property type="entry name" value="TAFII28"/>
    <property type="match status" value="1"/>
</dbReference>
<evidence type="ECO:0000313" key="9">
    <source>
        <dbReference type="Proteomes" id="UP001355207"/>
    </source>
</evidence>
<gene>
    <name evidence="8" type="ORF">L201_001005</name>
</gene>
<dbReference type="GO" id="GO:0005669">
    <property type="term" value="C:transcription factor TFIID complex"/>
    <property type="evidence" value="ECO:0007669"/>
    <property type="project" value="InterPro"/>
</dbReference>
<dbReference type="AlphaFoldDB" id="A0AAX4JMM0"/>
<dbReference type="SUPFAM" id="SSF47113">
    <property type="entry name" value="Histone-fold"/>
    <property type="match status" value="1"/>
</dbReference>
<comment type="subcellular location">
    <subcellularLocation>
        <location evidence="1">Nucleus</location>
    </subcellularLocation>
</comment>
<evidence type="ECO:0000259" key="7">
    <source>
        <dbReference type="Pfam" id="PF04719"/>
    </source>
</evidence>
<dbReference type="CDD" id="cd08048">
    <property type="entry name" value="HFD_TAF11"/>
    <property type="match status" value="1"/>
</dbReference>
<evidence type="ECO:0000256" key="5">
    <source>
        <dbReference type="ARBA" id="ARBA00023242"/>
    </source>
</evidence>
<dbReference type="InterPro" id="IPR045127">
    <property type="entry name" value="TAF11-like"/>
</dbReference>
<keyword evidence="3" id="KW-0805">Transcription regulation</keyword>
<accession>A0AAX4JMM0</accession>
<dbReference type="InterPro" id="IPR006809">
    <property type="entry name" value="TAFII28_dom"/>
</dbReference>
<evidence type="ECO:0000256" key="3">
    <source>
        <dbReference type="ARBA" id="ARBA00023015"/>
    </source>
</evidence>
<keyword evidence="9" id="KW-1185">Reference proteome</keyword>
<dbReference type="GO" id="GO:0016251">
    <property type="term" value="F:RNA polymerase II general transcription initiation factor activity"/>
    <property type="evidence" value="ECO:0007669"/>
    <property type="project" value="TreeGrafter"/>
</dbReference>
<dbReference type="PANTHER" id="PTHR13218">
    <property type="entry name" value="TRANSCRIPTION INITIATION FACTOR TFIID SUBUNIT 11-RELATED"/>
    <property type="match status" value="1"/>
</dbReference>
<comment type="similarity">
    <text evidence="2">Belongs to the TAF11 family.</text>
</comment>
<dbReference type="PANTHER" id="PTHR13218:SF8">
    <property type="entry name" value="TRANSCRIPTION INITIATION FACTOR TFIID SUBUNIT 11"/>
    <property type="match status" value="1"/>
</dbReference>
<feature type="compositionally biased region" description="Acidic residues" evidence="6">
    <location>
        <begin position="64"/>
        <end position="75"/>
    </location>
</feature>
<feature type="domain" description="TAFII28-like protein" evidence="7">
    <location>
        <begin position="158"/>
        <end position="240"/>
    </location>
</feature>
<evidence type="ECO:0000256" key="6">
    <source>
        <dbReference type="SAM" id="MobiDB-lite"/>
    </source>
</evidence>
<dbReference type="GO" id="GO:0046982">
    <property type="term" value="F:protein heterodimerization activity"/>
    <property type="evidence" value="ECO:0007669"/>
    <property type="project" value="InterPro"/>
</dbReference>
<dbReference type="GO" id="GO:0051123">
    <property type="term" value="P:RNA polymerase II preinitiation complex assembly"/>
    <property type="evidence" value="ECO:0007669"/>
    <property type="project" value="InterPro"/>
</dbReference>
<reference evidence="8 9" key="1">
    <citation type="submission" date="2024-01" db="EMBL/GenBank/DDBJ databases">
        <title>Comparative genomics of Cryptococcus and Kwoniella reveals pathogenesis evolution and contrasting modes of karyotype evolution via chromosome fusion or intercentromeric recombination.</title>
        <authorList>
            <person name="Coelho M.A."/>
            <person name="David-Palma M."/>
            <person name="Shea T."/>
            <person name="Bowers K."/>
            <person name="McGinley-Smith S."/>
            <person name="Mohammad A.W."/>
            <person name="Gnirke A."/>
            <person name="Yurkov A.M."/>
            <person name="Nowrousian M."/>
            <person name="Sun S."/>
            <person name="Cuomo C.A."/>
            <person name="Heitman J."/>
        </authorList>
    </citation>
    <scope>NUCLEOTIDE SEQUENCE [LARGE SCALE GENOMIC DNA]</scope>
    <source>
        <strain evidence="8 9">CBS 6074</strain>
    </source>
</reference>
<evidence type="ECO:0000256" key="1">
    <source>
        <dbReference type="ARBA" id="ARBA00004123"/>
    </source>
</evidence>
<feature type="region of interest" description="Disordered" evidence="6">
    <location>
        <begin position="1"/>
        <end position="138"/>
    </location>
</feature>
<organism evidence="8 9">
    <name type="scientific">Kwoniella dendrophila CBS 6074</name>
    <dbReference type="NCBI Taxonomy" id="1295534"/>
    <lineage>
        <taxon>Eukaryota</taxon>
        <taxon>Fungi</taxon>
        <taxon>Dikarya</taxon>
        <taxon>Basidiomycota</taxon>
        <taxon>Agaricomycotina</taxon>
        <taxon>Tremellomycetes</taxon>
        <taxon>Tremellales</taxon>
        <taxon>Cryptococcaceae</taxon>
        <taxon>Kwoniella</taxon>
    </lineage>
</organism>
<dbReference type="Proteomes" id="UP001355207">
    <property type="component" value="Chromosome 1"/>
</dbReference>
<feature type="compositionally biased region" description="Acidic residues" evidence="6">
    <location>
        <begin position="40"/>
        <end position="49"/>
    </location>
</feature>
<feature type="compositionally biased region" description="Low complexity" evidence="6">
    <location>
        <begin position="9"/>
        <end position="26"/>
    </location>
</feature>
<protein>
    <recommendedName>
        <fullName evidence="7">TAFII28-like protein domain-containing protein</fullName>
    </recommendedName>
</protein>
<sequence>MSHLALPGSTRASPTPSTAASPSNNNKKSKKRRLDRLLLDEDDDVDENDLIAIPKARRRKLNEEYDEEEEEESDHDQDHDQEQEQEGEGEGENGGGEGDDLPKESGEGVRGAKSTMNRKNDKQISEHHRLRLEREKERKRGIEIDMKGKKRRAETFLLRDQLDTEQAKRFDTFSTVALNKNAIKRLNRELYDQHASPQVSMVVAGMAKIFIADVIELAKDLQPHSLHPEGPLQPYHLKLARMHLEQTGLLADRKQAKKSLFRKR</sequence>
<dbReference type="GeneID" id="91091677"/>
<dbReference type="InterPro" id="IPR009072">
    <property type="entry name" value="Histone-fold"/>
</dbReference>
<proteinExistence type="inferred from homology"/>
<dbReference type="EMBL" id="CP144098">
    <property type="protein sequence ID" value="WWC86134.1"/>
    <property type="molecule type" value="Genomic_DNA"/>
</dbReference>